<dbReference type="PATRIC" id="fig|36861.3.peg.2084"/>
<dbReference type="AlphaFoldDB" id="A0A119CVI0"/>
<name>A0A119CVI0_THIDE</name>
<feature type="chain" id="PRO_5007161808" description="Exopolysaccharide biosynthesis operon protein EpsL" evidence="1">
    <location>
        <begin position="24"/>
        <end position="397"/>
    </location>
</feature>
<dbReference type="NCBIfam" id="TIGR03014">
    <property type="entry name" value="EpsL"/>
    <property type="match status" value="1"/>
</dbReference>
<accession>A0A119CVI0</accession>
<evidence type="ECO:0000256" key="1">
    <source>
        <dbReference type="SAM" id="SignalP"/>
    </source>
</evidence>
<evidence type="ECO:0000313" key="2">
    <source>
        <dbReference type="EMBL" id="KVW94771.1"/>
    </source>
</evidence>
<feature type="signal peptide" evidence="1">
    <location>
        <begin position="1"/>
        <end position="23"/>
    </location>
</feature>
<dbReference type="Pfam" id="PF10082">
    <property type="entry name" value="BBP2_2"/>
    <property type="match status" value="1"/>
</dbReference>
<dbReference type="SUPFAM" id="SSF56935">
    <property type="entry name" value="Porins"/>
    <property type="match status" value="1"/>
</dbReference>
<dbReference type="Proteomes" id="UP000064243">
    <property type="component" value="Unassembled WGS sequence"/>
</dbReference>
<reference evidence="2 3" key="1">
    <citation type="journal article" date="2015" name="Appl. Environ. Microbiol.">
        <title>Aerobic and Anaerobic Thiosulfate Oxidation by a Cold-Adapted, Subglacial Chemoautotroph.</title>
        <authorList>
            <person name="Harrold Z.R."/>
            <person name="Skidmore M.L."/>
            <person name="Hamilton T.L."/>
            <person name="Desch L."/>
            <person name="Amada K."/>
            <person name="van Gelder W."/>
            <person name="Glover K."/>
            <person name="Roden E.E."/>
            <person name="Boyd E.S."/>
        </authorList>
    </citation>
    <scope>NUCLEOTIDE SEQUENCE [LARGE SCALE GENOMIC DNA]</scope>
    <source>
        <strain evidence="2 3">RG</strain>
    </source>
</reference>
<sequence>MVSNLLPYASIVLGALLALPAQAKEGDTFRPFVSYTRNYDSNLFRLAESEYALVPQRSDQYGVLSAGLNMDWQPGRQRIIASASKNQVRFARNTQLDYDGSDYQLKWNWRLGNHWSGQVGATESVTQSSFSDLVGLRINNQITRDNRFASADWQFHPRWNVGLGAAAATLTNSTVQQAPLDYEDQSVSATLGYATPKGSKLRGQMLRVEGEYPHRLPNTFVDRTYTQTEYNLLGDWNVTGKVVAHAKAGYVKRENDTLAQRDFSGLAGRLSADYFPTGKTALNWALYREIANSDDLNATYQLNTGTSLGAAWRATEKITLRAGATFENRSFQGDTGLVVPGLQQRDEDTLGGSLSMRYAPVRMAIIDVGLLAGRRDSNMTANDYNFHGAFVSVRADF</sequence>
<evidence type="ECO:0000313" key="3">
    <source>
        <dbReference type="Proteomes" id="UP000064243"/>
    </source>
</evidence>
<dbReference type="EMBL" id="LDUG01000033">
    <property type="protein sequence ID" value="KVW94771.1"/>
    <property type="molecule type" value="Genomic_DNA"/>
</dbReference>
<keyword evidence="3" id="KW-1185">Reference proteome</keyword>
<dbReference type="InterPro" id="IPR018759">
    <property type="entry name" value="BBP2_2"/>
</dbReference>
<evidence type="ECO:0008006" key="4">
    <source>
        <dbReference type="Google" id="ProtNLM"/>
    </source>
</evidence>
<keyword evidence="1" id="KW-0732">Signal</keyword>
<comment type="caution">
    <text evidence="2">The sequence shown here is derived from an EMBL/GenBank/DDBJ whole genome shotgun (WGS) entry which is preliminary data.</text>
</comment>
<gene>
    <name evidence="2" type="ORF">ABW22_11515</name>
</gene>
<organism evidence="2 3">
    <name type="scientific">Thiobacillus denitrificans</name>
    <dbReference type="NCBI Taxonomy" id="36861"/>
    <lineage>
        <taxon>Bacteria</taxon>
        <taxon>Pseudomonadati</taxon>
        <taxon>Pseudomonadota</taxon>
        <taxon>Betaproteobacteria</taxon>
        <taxon>Nitrosomonadales</taxon>
        <taxon>Thiobacillaceae</taxon>
        <taxon>Thiobacillus</taxon>
    </lineage>
</organism>
<dbReference type="InterPro" id="IPR017465">
    <property type="entry name" value="EpsL_proteobac"/>
</dbReference>
<proteinExistence type="predicted"/>
<protein>
    <recommendedName>
        <fullName evidence="4">Exopolysaccharide biosynthesis operon protein EpsL</fullName>
    </recommendedName>
</protein>